<dbReference type="EMBL" id="LCQQ01000027">
    <property type="protein sequence ID" value="KKW20628.1"/>
    <property type="molecule type" value="Genomic_DNA"/>
</dbReference>
<keyword evidence="2" id="KW-1133">Transmembrane helix</keyword>
<accession>A0A0G1WP85</accession>
<feature type="region of interest" description="Disordered" evidence="1">
    <location>
        <begin position="41"/>
        <end position="78"/>
    </location>
</feature>
<sequence>MNDLSQKKLIIYIGLGIVLFGAGTLVTYFFLFRGIGAPAEPKEPEPVSENIPGFPEAGPGIGKDPRFGGGNIQPGSDREIPIATGIRTRLFLVAELASLGTGLSRAEDKIYYFKKDGGELDAFSFPAGTKEPLSTITIVSMVNAFWSPTRDRAIVSYLDGVVTKSFLFKGIGTSSVATLPVGIRSSAWSPTGSSLAYLTEKDGETALATADSSGKNQKTIFRTPIRELALSWPLSEKFALQTNPSGVVPGYIFIFTRASGELTRFLGPTNGLTSLWSPKGEKLLTGSTNAAGKSLSLAIHDSSGKEIFRPDLQTLPEKCSWAREEKVYCAVPRGIPQDAILPDDYRRGELNTNDRLVAIDLKTKIVSGVFNDGGYDMADIVVTKDEKFIFFTDRITGKVWGLEVTQ</sequence>
<keyword evidence="2" id="KW-0812">Transmembrane</keyword>
<name>A0A0G1WP85_9BACT</name>
<comment type="caution">
    <text evidence="3">The sequence shown here is derived from an EMBL/GenBank/DDBJ whole genome shotgun (WGS) entry which is preliminary data.</text>
</comment>
<dbReference type="InterPro" id="IPR011042">
    <property type="entry name" value="6-blade_b-propeller_TolB-like"/>
</dbReference>
<evidence type="ECO:0000256" key="1">
    <source>
        <dbReference type="SAM" id="MobiDB-lite"/>
    </source>
</evidence>
<evidence type="ECO:0000313" key="3">
    <source>
        <dbReference type="EMBL" id="KKW20628.1"/>
    </source>
</evidence>
<dbReference type="AlphaFoldDB" id="A0A0G1WP85"/>
<evidence type="ECO:0000256" key="2">
    <source>
        <dbReference type="SAM" id="Phobius"/>
    </source>
</evidence>
<dbReference type="Gene3D" id="2.120.10.30">
    <property type="entry name" value="TolB, C-terminal domain"/>
    <property type="match status" value="1"/>
</dbReference>
<organism evidence="3 4">
    <name type="scientific">Candidatus Adlerbacteria bacterium GW2011_GWC1_50_9</name>
    <dbReference type="NCBI Taxonomy" id="1618608"/>
    <lineage>
        <taxon>Bacteria</taxon>
        <taxon>Candidatus Adleribacteriota</taxon>
    </lineage>
</organism>
<keyword evidence="2" id="KW-0472">Membrane</keyword>
<protein>
    <submittedName>
        <fullName evidence="3">Uncharacterized protein</fullName>
    </submittedName>
</protein>
<dbReference type="Proteomes" id="UP000034201">
    <property type="component" value="Unassembled WGS sequence"/>
</dbReference>
<dbReference type="SUPFAM" id="SSF50969">
    <property type="entry name" value="YVTN repeat-like/Quinoprotein amine dehydrogenase"/>
    <property type="match status" value="1"/>
</dbReference>
<feature type="transmembrane region" description="Helical" evidence="2">
    <location>
        <begin position="9"/>
        <end position="31"/>
    </location>
</feature>
<proteinExistence type="predicted"/>
<gene>
    <name evidence="3" type="ORF">UY61_C0027G0007</name>
</gene>
<evidence type="ECO:0000313" key="4">
    <source>
        <dbReference type="Proteomes" id="UP000034201"/>
    </source>
</evidence>
<dbReference type="InterPro" id="IPR011044">
    <property type="entry name" value="Quino_amine_DH_bsu"/>
</dbReference>
<reference evidence="3 4" key="1">
    <citation type="journal article" date="2015" name="Nature">
        <title>rRNA introns, odd ribosomes, and small enigmatic genomes across a large radiation of phyla.</title>
        <authorList>
            <person name="Brown C.T."/>
            <person name="Hug L.A."/>
            <person name="Thomas B.C."/>
            <person name="Sharon I."/>
            <person name="Castelle C.J."/>
            <person name="Singh A."/>
            <person name="Wilkins M.J."/>
            <person name="Williams K.H."/>
            <person name="Banfield J.F."/>
        </authorList>
    </citation>
    <scope>NUCLEOTIDE SEQUENCE [LARGE SCALE GENOMIC DNA]</scope>
</reference>